<dbReference type="InterPro" id="IPR023076">
    <property type="entry name" value="HMG_CoA_Rdtase_CS"/>
</dbReference>
<comment type="similarity">
    <text evidence="3 10">Belongs to the HMG-CoA reductase family.</text>
</comment>
<dbReference type="Pfam" id="PF12349">
    <property type="entry name" value="Sterol-sensing"/>
    <property type="match status" value="1"/>
</dbReference>
<evidence type="ECO:0000256" key="1">
    <source>
        <dbReference type="ARBA" id="ARBA00004477"/>
    </source>
</evidence>
<evidence type="ECO:0000256" key="2">
    <source>
        <dbReference type="ARBA" id="ARBA00005084"/>
    </source>
</evidence>
<dbReference type="EC" id="1.1.1.34" evidence="10"/>
<accession>A0A507C4D2</accession>
<feature type="region of interest" description="Disordered" evidence="11">
    <location>
        <begin position="672"/>
        <end position="696"/>
    </location>
</feature>
<proteinExistence type="inferred from homology"/>
<dbReference type="PROSITE" id="PS01192">
    <property type="entry name" value="HMG_COA_REDUCTASE_3"/>
    <property type="match status" value="1"/>
</dbReference>
<keyword evidence="4 10" id="KW-0812">Transmembrane</keyword>
<dbReference type="InterPro" id="IPR004554">
    <property type="entry name" value="HMG_CoA_Rdtase_eu_arc"/>
</dbReference>
<dbReference type="GO" id="GO:0005789">
    <property type="term" value="C:endoplasmic reticulum membrane"/>
    <property type="evidence" value="ECO:0007669"/>
    <property type="project" value="UniProtKB-SubCell"/>
</dbReference>
<dbReference type="CDD" id="cd00643">
    <property type="entry name" value="HMG-CoA_reductase_classI"/>
    <property type="match status" value="1"/>
</dbReference>
<dbReference type="InterPro" id="IPR000731">
    <property type="entry name" value="SSD"/>
</dbReference>
<dbReference type="UniPathway" id="UPA00058">
    <property type="reaction ID" value="UER00103"/>
</dbReference>
<feature type="transmembrane region" description="Helical" evidence="10">
    <location>
        <begin position="290"/>
        <end position="309"/>
    </location>
</feature>
<dbReference type="InterPro" id="IPR009029">
    <property type="entry name" value="HMG_CoA_Rdtase_sub-bd_dom_sf"/>
</dbReference>
<dbReference type="PROSITE" id="PS00066">
    <property type="entry name" value="HMG_COA_REDUCTASE_1"/>
    <property type="match status" value="1"/>
</dbReference>
<evidence type="ECO:0000313" key="14">
    <source>
        <dbReference type="Proteomes" id="UP000319731"/>
    </source>
</evidence>
<dbReference type="GO" id="GO:0015936">
    <property type="term" value="P:coenzyme A metabolic process"/>
    <property type="evidence" value="ECO:0007669"/>
    <property type="project" value="InterPro"/>
</dbReference>
<dbReference type="GO" id="GO:0006696">
    <property type="term" value="P:ergosterol biosynthetic process"/>
    <property type="evidence" value="ECO:0007669"/>
    <property type="project" value="TreeGrafter"/>
</dbReference>
<dbReference type="PRINTS" id="PR00071">
    <property type="entry name" value="HMGCOARDTASE"/>
</dbReference>
<evidence type="ECO:0000256" key="4">
    <source>
        <dbReference type="ARBA" id="ARBA00022692"/>
    </source>
</evidence>
<protein>
    <recommendedName>
        <fullName evidence="10">3-hydroxy-3-methylglutaryl coenzyme A reductase</fullName>
        <shortName evidence="10">HMG-CoA reductase</shortName>
        <ecNumber evidence="10">1.1.1.34</ecNumber>
    </recommendedName>
</protein>
<dbReference type="SUPFAM" id="SSF55035">
    <property type="entry name" value="NAD-binding domain of HMG-CoA reductase"/>
    <property type="match status" value="1"/>
</dbReference>
<evidence type="ECO:0000256" key="9">
    <source>
        <dbReference type="ARBA" id="ARBA00023136"/>
    </source>
</evidence>
<evidence type="ECO:0000313" key="13">
    <source>
        <dbReference type="EMBL" id="TPX34341.1"/>
    </source>
</evidence>
<evidence type="ECO:0000256" key="6">
    <source>
        <dbReference type="ARBA" id="ARBA00022857"/>
    </source>
</evidence>
<comment type="subcellular location">
    <subcellularLocation>
        <location evidence="1 10">Endoplasmic reticulum membrane</location>
        <topology evidence="1 10">Multi-pass membrane protein</topology>
    </subcellularLocation>
</comment>
<comment type="catalytic activity">
    <reaction evidence="10">
        <text>(R)-mevalonate + 2 NADP(+) + CoA = (3S)-3-hydroxy-3-methylglutaryl-CoA + 2 NADPH + 2 H(+)</text>
        <dbReference type="Rhea" id="RHEA:15989"/>
        <dbReference type="ChEBI" id="CHEBI:15378"/>
        <dbReference type="ChEBI" id="CHEBI:36464"/>
        <dbReference type="ChEBI" id="CHEBI:43074"/>
        <dbReference type="ChEBI" id="CHEBI:57287"/>
        <dbReference type="ChEBI" id="CHEBI:57783"/>
        <dbReference type="ChEBI" id="CHEBI:58349"/>
        <dbReference type="EC" id="1.1.1.34"/>
    </reaction>
</comment>
<dbReference type="InterPro" id="IPR002202">
    <property type="entry name" value="HMG_CoA_Rdtase"/>
</dbReference>
<reference evidence="13 14" key="1">
    <citation type="journal article" date="2019" name="Sci. Rep.">
        <title>Comparative genomics of chytrid fungi reveal insights into the obligate biotrophic and pathogenic lifestyle of Synchytrium endobioticum.</title>
        <authorList>
            <person name="van de Vossenberg B.T.L.H."/>
            <person name="Warris S."/>
            <person name="Nguyen H.D.T."/>
            <person name="van Gent-Pelzer M.P.E."/>
            <person name="Joly D.L."/>
            <person name="van de Geest H.C."/>
            <person name="Bonants P.J.M."/>
            <person name="Smith D.S."/>
            <person name="Levesque C.A."/>
            <person name="van der Lee T.A.J."/>
        </authorList>
    </citation>
    <scope>NUCLEOTIDE SEQUENCE [LARGE SCALE GENOMIC DNA]</scope>
    <source>
        <strain evidence="13 14">JEL517</strain>
    </source>
</reference>
<sequence length="1169" mass="125648">MSKKVLSIILRAVVAKSSRYFIETIAICLIVACGAYFSLVHLFPTVTFNSTPIKPLQPPSFYLPNIDNLASDDQGQLSQRSFSLWNATIHPDVQQHIIVKHIIVDTPRTLLVVPPQGVLTKSILKSLHTLHMAALDLQVIDPEDGSSVGLTDICYRSSTNDECLIMSPLQPWNNDITVLNADDNIFNTLSSYSQDSWRDGVFAKPAISAATNKVEGASALVLSFFIDSSKHPRAIPVWERQLDELRVDNLYPKFMKREVDGSGSNFLLPDWSDAAWKFREFLETSTNHDLFVVFTSFVLMHATFISLFINMRKLGSKFSLGFTVLINGTCALLVALVIARVVGISLDIIQLSEAIPFLVVTIGFEKPYILSKAILNAVNTNPEASTRDNVWRGVEAVGPSLLLDYLIEVGVLGLGGSTGSRGGLREFCLLASWILLFDCVFMFTMFVSVLTLKLELRRVQDPSGSVDGFDGQPGAPGLPRALSVEKLSDALKKGDGEKQSENAVIGRAKLFFILVILVLHALNAGTAYTYTSSQTALISMDVDNAGTAALLNTFRATMPSSASSVIVDVSRPFIVYPVRYDFDELEAVPVAPVVNQTLALLVDVFHHARFFVLSSHIMPALLSNGLAMVTIYAFYRYFSWLAKRAESRKVKQAASKRDASVGTDPILEASASAAAPPAYSPPVAGSRQPPRVDSGVEVPQFAGEKDQQRAPRSTEECVALFKSGDLDLLNDAEVVLLVDAGKIAAYALEKVLNDCVWAIRVRRILISRLAKSDLTKSTLPLDREPFDYTKVMGVCCENVIGYLPIPVGVAGPLTIDGVQYQIPMATTEGALVASTSRGAKAISMGSGASTALLADGMTRGPVVTFPSLLRAAALKTWMQGPGLELVQNAFNSTSRFGRLNSVKITLAGKLAFLRFSTTTGDAMGMNMISKGVDKALDLVTSHFPDMEIISISGNYCTDKKPAAINWIDGRGKSVVAEAVIPQAIVTSVLKTTVKALVELNISKNLVGSAMAGAMGGFNAHAANILTAVFIATGQDPAQNVESSNCITLMDACNDGKDLYISCTMPCIEVGTVGGGTALPAQSACLEMLGVRGAHAETPGENARRLARIICASVMAGELSLCSALAAGHLVKSHMQHNRSAVSLPSLAMASSGNAHLGNGRPPLPILRRE</sequence>
<dbReference type="InterPro" id="IPR023282">
    <property type="entry name" value="HMG_CoA_Rdtase_N"/>
</dbReference>
<dbReference type="EMBL" id="QEAO01000014">
    <property type="protein sequence ID" value="TPX34341.1"/>
    <property type="molecule type" value="Genomic_DNA"/>
</dbReference>
<evidence type="ECO:0000256" key="3">
    <source>
        <dbReference type="ARBA" id="ARBA00007661"/>
    </source>
</evidence>
<dbReference type="FunFam" id="3.30.70.420:FF:000001">
    <property type="entry name" value="3-hydroxy-3-methylglutaryl coenzyme A reductase"/>
    <property type="match status" value="1"/>
</dbReference>
<feature type="transmembrane region" description="Helical" evidence="10">
    <location>
        <begin position="20"/>
        <end position="43"/>
    </location>
</feature>
<keyword evidence="5 10" id="KW-0256">Endoplasmic reticulum</keyword>
<dbReference type="SUPFAM" id="SSF56542">
    <property type="entry name" value="Substrate-binding domain of HMG-CoA reductase"/>
    <property type="match status" value="1"/>
</dbReference>
<dbReference type="Gene3D" id="3.90.770.10">
    <property type="entry name" value="3-hydroxy-3-methylglutaryl-coenzyme A Reductase, Chain A, domain 2"/>
    <property type="match status" value="1"/>
</dbReference>
<feature type="domain" description="SSD" evidence="12">
    <location>
        <begin position="289"/>
        <end position="452"/>
    </location>
</feature>
<keyword evidence="8 10" id="KW-0560">Oxidoreductase</keyword>
<feature type="transmembrane region" description="Helical" evidence="10">
    <location>
        <begin position="430"/>
        <end position="452"/>
    </location>
</feature>
<name>A0A507C4D2_9FUNG</name>
<dbReference type="Gene3D" id="3.30.70.420">
    <property type="entry name" value="Hydroxymethylglutaryl-CoA reductase, class I/II, NAD/NADP-binding domain"/>
    <property type="match status" value="1"/>
</dbReference>
<evidence type="ECO:0000259" key="12">
    <source>
        <dbReference type="PROSITE" id="PS50156"/>
    </source>
</evidence>
<feature type="transmembrane region" description="Helical" evidence="10">
    <location>
        <begin position="510"/>
        <end position="530"/>
    </location>
</feature>
<organism evidence="13 14">
    <name type="scientific">Synchytrium microbalum</name>
    <dbReference type="NCBI Taxonomy" id="1806994"/>
    <lineage>
        <taxon>Eukaryota</taxon>
        <taxon>Fungi</taxon>
        <taxon>Fungi incertae sedis</taxon>
        <taxon>Chytridiomycota</taxon>
        <taxon>Chytridiomycota incertae sedis</taxon>
        <taxon>Chytridiomycetes</taxon>
        <taxon>Synchytriales</taxon>
        <taxon>Synchytriaceae</taxon>
        <taxon>Synchytrium</taxon>
    </lineage>
</organism>
<dbReference type="GeneID" id="42004193"/>
<dbReference type="PROSITE" id="PS50065">
    <property type="entry name" value="HMG_COA_REDUCTASE_4"/>
    <property type="match status" value="1"/>
</dbReference>
<keyword evidence="6 10" id="KW-0521">NADP</keyword>
<dbReference type="OrthoDB" id="310654at2759"/>
<feature type="transmembrane region" description="Helical" evidence="10">
    <location>
        <begin position="321"/>
        <end position="342"/>
    </location>
</feature>
<gene>
    <name evidence="13" type="ORF">SmJEL517_g02968</name>
</gene>
<dbReference type="InterPro" id="IPR023074">
    <property type="entry name" value="HMG_CoA_Rdtase_cat_sf"/>
</dbReference>
<dbReference type="Pfam" id="PF22314">
    <property type="entry name" value="NPC1_MLD"/>
    <property type="match status" value="1"/>
</dbReference>
<evidence type="ECO:0000256" key="11">
    <source>
        <dbReference type="SAM" id="MobiDB-lite"/>
    </source>
</evidence>
<dbReference type="PANTHER" id="PTHR10572">
    <property type="entry name" value="3-HYDROXY-3-METHYLGLUTARYL-COENZYME A REDUCTASE"/>
    <property type="match status" value="1"/>
</dbReference>
<dbReference type="InterPro" id="IPR009023">
    <property type="entry name" value="HMG_CoA_Rdtase_NAD(P)-bd_sf"/>
</dbReference>
<comment type="pathway">
    <text evidence="2 10">Metabolic intermediate biosynthesis; (R)-mevalonate biosynthesis; (R)-mevalonate from acetyl-CoA: step 3/3.</text>
</comment>
<dbReference type="PROSITE" id="PS50156">
    <property type="entry name" value="SSD"/>
    <property type="match status" value="1"/>
</dbReference>
<dbReference type="PROSITE" id="PS00318">
    <property type="entry name" value="HMG_COA_REDUCTASE_2"/>
    <property type="match status" value="1"/>
</dbReference>
<dbReference type="GO" id="GO:0004420">
    <property type="term" value="F:hydroxymethylglutaryl-CoA reductase (NADPH) activity"/>
    <property type="evidence" value="ECO:0007669"/>
    <property type="project" value="UniProtKB-EC"/>
</dbReference>
<dbReference type="RefSeq" id="XP_031025105.1">
    <property type="nucleotide sequence ID" value="XM_031168896.1"/>
</dbReference>
<dbReference type="STRING" id="1806994.A0A507C4D2"/>
<comment type="caution">
    <text evidence="13">The sequence shown here is derived from an EMBL/GenBank/DDBJ whole genome shotgun (WGS) entry which is preliminary data.</text>
</comment>
<dbReference type="FunFam" id="3.90.770.10:FF:000002">
    <property type="entry name" value="3-hydroxy-3-methylglutaryl coenzyme A reductase"/>
    <property type="match status" value="1"/>
</dbReference>
<dbReference type="Proteomes" id="UP000319731">
    <property type="component" value="Unassembled WGS sequence"/>
</dbReference>
<feature type="compositionally biased region" description="Low complexity" evidence="11">
    <location>
        <begin position="672"/>
        <end position="686"/>
    </location>
</feature>
<evidence type="ECO:0000256" key="5">
    <source>
        <dbReference type="ARBA" id="ARBA00022824"/>
    </source>
</evidence>
<keyword evidence="9 10" id="KW-0472">Membrane</keyword>
<dbReference type="GO" id="GO:0008299">
    <property type="term" value="P:isoprenoid biosynthetic process"/>
    <property type="evidence" value="ECO:0007669"/>
    <property type="project" value="InterPro"/>
</dbReference>
<evidence type="ECO:0000256" key="7">
    <source>
        <dbReference type="ARBA" id="ARBA00022989"/>
    </source>
</evidence>
<dbReference type="Gene3D" id="1.10.3270.10">
    <property type="entry name" value="HMGR, N-terminal domain"/>
    <property type="match status" value="1"/>
</dbReference>
<keyword evidence="14" id="KW-1185">Reference proteome</keyword>
<dbReference type="AlphaFoldDB" id="A0A507C4D2"/>
<evidence type="ECO:0000256" key="8">
    <source>
        <dbReference type="ARBA" id="ARBA00023002"/>
    </source>
</evidence>
<evidence type="ECO:0000256" key="10">
    <source>
        <dbReference type="RuleBase" id="RU361219"/>
    </source>
</evidence>
<dbReference type="PANTHER" id="PTHR10572:SF24">
    <property type="entry name" value="3-HYDROXY-3-METHYLGLUTARYL-COENZYME A REDUCTASE"/>
    <property type="match status" value="1"/>
</dbReference>
<dbReference type="GO" id="GO:0005778">
    <property type="term" value="C:peroxisomal membrane"/>
    <property type="evidence" value="ECO:0007669"/>
    <property type="project" value="TreeGrafter"/>
</dbReference>
<dbReference type="InterPro" id="IPR053958">
    <property type="entry name" value="HMGCR/SNAP/NPC1-like_SSD"/>
</dbReference>
<keyword evidence="7 10" id="KW-1133">Transmembrane helix</keyword>
<dbReference type="Pfam" id="PF00368">
    <property type="entry name" value="HMG-CoA_red"/>
    <property type="match status" value="1"/>
</dbReference>
<dbReference type="InterPro" id="IPR053956">
    <property type="entry name" value="NPC1_MLD"/>
</dbReference>
<dbReference type="NCBIfam" id="TIGR00533">
    <property type="entry name" value="HMG_CoA_R_NADP"/>
    <property type="match status" value="1"/>
</dbReference>